<dbReference type="PANTHER" id="PTHR31973:SF187">
    <property type="entry name" value="MUTATOR TRANSPOSASE MUDRA PROTEIN"/>
    <property type="match status" value="1"/>
</dbReference>
<dbReference type="GO" id="GO:0008270">
    <property type="term" value="F:zinc ion binding"/>
    <property type="evidence" value="ECO:0007669"/>
    <property type="project" value="UniProtKB-KW"/>
</dbReference>
<dbReference type="InterPro" id="IPR006564">
    <property type="entry name" value="Znf_PMZ"/>
</dbReference>
<dbReference type="EMBL" id="QGNW01001761">
    <property type="protein sequence ID" value="RVW31311.1"/>
    <property type="molecule type" value="Genomic_DNA"/>
</dbReference>
<keyword evidence="1" id="KW-0479">Metal-binding</keyword>
<evidence type="ECO:0000256" key="2">
    <source>
        <dbReference type="ARBA" id="ARBA00022771"/>
    </source>
</evidence>
<dbReference type="SMART" id="SM00575">
    <property type="entry name" value="ZnF_PMZ"/>
    <property type="match status" value="1"/>
</dbReference>
<proteinExistence type="predicted"/>
<keyword evidence="3" id="KW-0862">Zinc</keyword>
<evidence type="ECO:0000313" key="7">
    <source>
        <dbReference type="Proteomes" id="UP000288805"/>
    </source>
</evidence>
<evidence type="ECO:0000256" key="4">
    <source>
        <dbReference type="PROSITE-ProRule" id="PRU00325"/>
    </source>
</evidence>
<accession>A0A438D793</accession>
<name>A0A438D793_VITVI</name>
<evidence type="ECO:0000313" key="6">
    <source>
        <dbReference type="EMBL" id="RVW31311.1"/>
    </source>
</evidence>
<dbReference type="PROSITE" id="PS50966">
    <property type="entry name" value="ZF_SWIM"/>
    <property type="match status" value="1"/>
</dbReference>
<reference evidence="6 7" key="1">
    <citation type="journal article" date="2018" name="PLoS Genet.">
        <title>Population sequencing reveals clonal diversity and ancestral inbreeding in the grapevine cultivar Chardonnay.</title>
        <authorList>
            <person name="Roach M.J."/>
            <person name="Johnson D.L."/>
            <person name="Bohlmann J."/>
            <person name="van Vuuren H.J."/>
            <person name="Jones S.J."/>
            <person name="Pretorius I.S."/>
            <person name="Schmidt S.A."/>
            <person name="Borneman A.R."/>
        </authorList>
    </citation>
    <scope>NUCLEOTIDE SEQUENCE [LARGE SCALE GENOMIC DNA]</scope>
    <source>
        <strain evidence="7">cv. Chardonnay</strain>
        <tissue evidence="6">Leaf</tissue>
    </source>
</reference>
<dbReference type="PANTHER" id="PTHR31973">
    <property type="entry name" value="POLYPROTEIN, PUTATIVE-RELATED"/>
    <property type="match status" value="1"/>
</dbReference>
<feature type="domain" description="SWIM-type" evidence="5">
    <location>
        <begin position="311"/>
        <end position="349"/>
    </location>
</feature>
<comment type="caution">
    <text evidence="6">The sequence shown here is derived from an EMBL/GenBank/DDBJ whole genome shotgun (WGS) entry which is preliminary data.</text>
</comment>
<evidence type="ECO:0000256" key="1">
    <source>
        <dbReference type="ARBA" id="ARBA00022723"/>
    </source>
</evidence>
<sequence length="450" mass="52202">MDLGKSIYGYLHEGGEIVPKKDKQIQYKGGQQKGMYIGQGMSYLDDDEDMHMMLSHSYGYARIDVLKRTRRVEVERGIVNVQNDYCHNSMEETHNSIASCQANNESNLGLSQGFMSKCAETEVRPHDLNVECSSQSSMRGKRGARVIEKVIRATPQYLPHQICKDFRSRGSLFFATAYDVDDDMFPIAFGVVSLENYEDWLWFLHKLKGILQDKELCDETWFEGKKCKVDALLLLDSVAYARLDDDYVIAMNKLKTYNIDLEKWVEENSPQHWAMSKFAKKRWDKMKTNLVKSFNAWLKEERHYTIFNLVFNMKVYVNVNLRERTCTCKAWKMVRIPCEHACTTIREMKQDVYEYVDSYFKLLMQELIYSGHFNSIPNHNMPTIDADGCVRDAQGRLYSSLKPPCSKRPPGRPQHRRIESQFSTKRLTFCSQCQVAGHNQASCKNPLPVP</sequence>
<evidence type="ECO:0000259" key="5">
    <source>
        <dbReference type="PROSITE" id="PS50966"/>
    </source>
</evidence>
<organism evidence="6 7">
    <name type="scientific">Vitis vinifera</name>
    <name type="common">Grape</name>
    <dbReference type="NCBI Taxonomy" id="29760"/>
    <lineage>
        <taxon>Eukaryota</taxon>
        <taxon>Viridiplantae</taxon>
        <taxon>Streptophyta</taxon>
        <taxon>Embryophyta</taxon>
        <taxon>Tracheophyta</taxon>
        <taxon>Spermatophyta</taxon>
        <taxon>Magnoliopsida</taxon>
        <taxon>eudicotyledons</taxon>
        <taxon>Gunneridae</taxon>
        <taxon>Pentapetalae</taxon>
        <taxon>rosids</taxon>
        <taxon>Vitales</taxon>
        <taxon>Vitaceae</taxon>
        <taxon>Viteae</taxon>
        <taxon>Vitis</taxon>
    </lineage>
</organism>
<evidence type="ECO:0000256" key="3">
    <source>
        <dbReference type="ARBA" id="ARBA00022833"/>
    </source>
</evidence>
<dbReference type="AlphaFoldDB" id="A0A438D793"/>
<protein>
    <recommendedName>
        <fullName evidence="5">SWIM-type domain-containing protein</fullName>
    </recommendedName>
</protein>
<gene>
    <name evidence="6" type="ORF">CK203_103447</name>
</gene>
<dbReference type="Proteomes" id="UP000288805">
    <property type="component" value="Unassembled WGS sequence"/>
</dbReference>
<keyword evidence="2 4" id="KW-0863">Zinc-finger</keyword>
<dbReference type="Pfam" id="PF04434">
    <property type="entry name" value="SWIM"/>
    <property type="match status" value="1"/>
</dbReference>
<dbReference type="InterPro" id="IPR007527">
    <property type="entry name" value="Znf_SWIM"/>
</dbReference>